<reference key="3">
    <citation type="submission" date="2014-02" db="EMBL/GenBank/DDBJ databases">
        <title>A revised Fusarium graminearum genomic reference sequence using whole shotgun re-sequencing.</title>
        <authorList>
            <person name="King R."/>
            <person name="Urban M."/>
            <person name="Hassani-Pak K."/>
            <person name="Hammond-Kosack K."/>
        </authorList>
    </citation>
    <scope>NUCLEOTIDE SEQUENCE</scope>
    <source>
        <strain>PH-1</strain>
    </source>
</reference>
<dbReference type="EMBL" id="HG970332">
    <property type="protein sequence ID" value="CEF75689.1"/>
    <property type="molecule type" value="Genomic_DNA"/>
</dbReference>
<evidence type="ECO:0000313" key="3">
    <source>
        <dbReference type="Proteomes" id="UP000070720"/>
    </source>
</evidence>
<reference evidence="2" key="5">
    <citation type="submission" date="2017-01" db="UniProtKB">
        <authorList>
            <consortium name="EnsemblFungi"/>
        </authorList>
    </citation>
    <scope>IDENTIFICATION</scope>
    <source>
        <strain evidence="2">PH-1 / ATCC MYA-4620 / FGSC 9075 / NRRL 31084</strain>
    </source>
</reference>
<reference evidence="2 3" key="2">
    <citation type="journal article" date="2010" name="Nature">
        <title>Comparative genomics reveals mobile pathogenicity chromosomes in Fusarium.</title>
        <authorList>
            <person name="Ma L.J."/>
            <person name="van der Does H.C."/>
            <person name="Borkovich K.A."/>
            <person name="Coleman J.J."/>
            <person name="Daboussi M.J."/>
            <person name="Di Pietro A."/>
            <person name="Dufresne M."/>
            <person name="Freitag M."/>
            <person name="Grabherr M."/>
            <person name="Henrissat B."/>
            <person name="Houterman P.M."/>
            <person name="Kang S."/>
            <person name="Shim W.B."/>
            <person name="Woloshuk C."/>
            <person name="Xie X."/>
            <person name="Xu J.R."/>
            <person name="Antoniw J."/>
            <person name="Baker S.E."/>
            <person name="Bluhm B.H."/>
            <person name="Breakspear A."/>
            <person name="Brown D.W."/>
            <person name="Butchko R.A."/>
            <person name="Chapman S."/>
            <person name="Coulson R."/>
            <person name="Coutinho P.M."/>
            <person name="Danchin E.G."/>
            <person name="Diener A."/>
            <person name="Gale L.R."/>
            <person name="Gardiner D.M."/>
            <person name="Goff S."/>
            <person name="Hammond-Kosack K.E."/>
            <person name="Hilburn K."/>
            <person name="Hua-Van A."/>
            <person name="Jonkers W."/>
            <person name="Kazan K."/>
            <person name="Kodira C.D."/>
            <person name="Koehrsen M."/>
            <person name="Kumar L."/>
            <person name="Lee Y.H."/>
            <person name="Li L."/>
            <person name="Manners J.M."/>
            <person name="Miranda-Saavedra D."/>
            <person name="Mukherjee M."/>
            <person name="Park G."/>
            <person name="Park J."/>
            <person name="Park S.Y."/>
            <person name="Proctor R.H."/>
            <person name="Regev A."/>
            <person name="Ruiz-Roldan M.C."/>
            <person name="Sain D."/>
            <person name="Sakthikumar S."/>
            <person name="Sykes S."/>
            <person name="Schwartz D.C."/>
            <person name="Turgeon B.G."/>
            <person name="Wapinski I."/>
            <person name="Yoder O."/>
            <person name="Young S."/>
            <person name="Zeng Q."/>
            <person name="Zhou S."/>
            <person name="Galagan J."/>
            <person name="Cuomo C.A."/>
            <person name="Kistler H.C."/>
            <person name="Rep M."/>
        </authorList>
    </citation>
    <scope>GENOME REANNOTATION</scope>
    <source>
        <strain evidence="3">ATCC MYA-4620 / CBS 123657 / FGSC 9075 / NRRL 31084 / PH-1</strain>
        <strain evidence="2">PH-1 / ATCC MYA-4620 / FGSC 9075 / NRRL 31084</strain>
    </source>
</reference>
<reference evidence="1 3" key="4">
    <citation type="journal article" date="2015" name="BMC Genomics">
        <title>The completed genome sequence of the pathogenic ascomycete fungus Fusarium graminearum.</title>
        <authorList>
            <person name="King R."/>
            <person name="Urban M."/>
            <person name="Hammond-Kosack M.C."/>
            <person name="Hassani-Pak K."/>
            <person name="Hammond-Kosack K.E."/>
        </authorList>
    </citation>
    <scope>NUCLEOTIDE SEQUENCE [LARGE SCALE GENOMIC DNA]</scope>
    <source>
        <strain evidence="3">ATCC MYA-4620 / CBS 123657 / FGSC 9075 / NRRL 31084 / PH-1</strain>
        <strain evidence="1">PH-1</strain>
    </source>
</reference>
<dbReference type="Proteomes" id="UP000070720">
    <property type="component" value="Chromosome 1"/>
</dbReference>
<reference evidence="2 3" key="1">
    <citation type="journal article" date="2007" name="Science">
        <title>The Fusarium graminearum genome reveals a link between localized polymorphism and pathogen specialization.</title>
        <authorList>
            <person name="Cuomo C.A."/>
            <person name="Gueldener U."/>
            <person name="Xu J.-R."/>
            <person name="Trail F."/>
            <person name="Turgeon B.G."/>
            <person name="Di Pietro A."/>
            <person name="Walton J.D."/>
            <person name="Ma L.-J."/>
            <person name="Baker S.E."/>
            <person name="Rep M."/>
            <person name="Adam G."/>
            <person name="Antoniw J."/>
            <person name="Baldwin T."/>
            <person name="Calvo S.E."/>
            <person name="Chang Y.-L."/>
            <person name="DeCaprio D."/>
            <person name="Gale L.R."/>
            <person name="Gnerre S."/>
            <person name="Goswami R.S."/>
            <person name="Hammond-Kosack K."/>
            <person name="Harris L.J."/>
            <person name="Hilburn K."/>
            <person name="Kennell J.C."/>
            <person name="Kroken S."/>
            <person name="Magnuson J.K."/>
            <person name="Mannhaupt G."/>
            <person name="Mauceli E.W."/>
            <person name="Mewes H.-W."/>
            <person name="Mitterbauer R."/>
            <person name="Muehlbauer G."/>
            <person name="Muensterkoetter M."/>
            <person name="Nelson D."/>
            <person name="O'Donnell K."/>
            <person name="Ouellet T."/>
            <person name="Qi W."/>
            <person name="Quesneville H."/>
            <person name="Roncero M.I.G."/>
            <person name="Seong K.-Y."/>
            <person name="Tetko I.V."/>
            <person name="Urban M."/>
            <person name="Waalwijk C."/>
            <person name="Ward T.J."/>
            <person name="Yao J."/>
            <person name="Birren B.W."/>
            <person name="Kistler H.C."/>
        </authorList>
    </citation>
    <scope>NUCLEOTIDE SEQUENCE [LARGE SCALE GENOMIC DNA]</scope>
    <source>
        <strain evidence="3">ATCC MYA-4620 / CBS 123657 / FGSC 9075 / NRRL 31084 / PH-1</strain>
        <strain evidence="2">PH-1 / ATCC MYA-4620 / FGSC 9075 / NRRL 31084</strain>
    </source>
</reference>
<dbReference type="InParanoid" id="A0A0E0RWR4"/>
<organism evidence="2">
    <name type="scientific">Gibberella zeae (strain ATCC MYA-4620 / CBS 123657 / FGSC 9075 / NRRL 31084 / PH-1)</name>
    <name type="common">Wheat head blight fungus</name>
    <name type="synonym">Fusarium graminearum</name>
    <dbReference type="NCBI Taxonomy" id="229533"/>
    <lineage>
        <taxon>Eukaryota</taxon>
        <taxon>Fungi</taxon>
        <taxon>Dikarya</taxon>
        <taxon>Ascomycota</taxon>
        <taxon>Pezizomycotina</taxon>
        <taxon>Sordariomycetes</taxon>
        <taxon>Hypocreomycetidae</taxon>
        <taxon>Hypocreales</taxon>
        <taxon>Nectriaceae</taxon>
        <taxon>Fusarium</taxon>
    </lineage>
</organism>
<name>A0A0E0RWR4_GIBZE</name>
<keyword evidence="3" id="KW-1185">Reference proteome</keyword>
<protein>
    <submittedName>
        <fullName evidence="1">Chromosome 1, complete genome</fullName>
    </submittedName>
</protein>
<proteinExistence type="predicted"/>
<gene>
    <name evidence="1" type="ORF">FGRAMPH1_01T07771</name>
</gene>
<accession>A0A0E0RWR4</accession>
<evidence type="ECO:0000313" key="2">
    <source>
        <dbReference type="EnsemblFungi" id="CEF75689"/>
    </source>
</evidence>
<sequence length="76" mass="8848">MGKIILQARCFDLPYHFGNPSGFYRAELRRETTVGVYEDPRSLQEQYQYSPLLDSDPINFYGDTMYCLGRSGRVPF</sequence>
<dbReference type="EnsemblFungi" id="CEF75689">
    <property type="protein sequence ID" value="CEF75689"/>
    <property type="gene ID" value="FGRRES_15591"/>
</dbReference>
<dbReference type="AlphaFoldDB" id="A0A0E0RWR4"/>
<evidence type="ECO:0000313" key="1">
    <source>
        <dbReference type="EMBL" id="CEF75689.1"/>
    </source>
</evidence>
<dbReference type="VEuPathDB" id="FungiDB:FGRAMPH1_01G07771"/>